<evidence type="ECO:0000313" key="1">
    <source>
        <dbReference type="EMBL" id="PIT91247.1"/>
    </source>
</evidence>
<name>A0A2M6WEM5_9BACT</name>
<evidence type="ECO:0008006" key="3">
    <source>
        <dbReference type="Google" id="ProtNLM"/>
    </source>
</evidence>
<protein>
    <recommendedName>
        <fullName evidence="3">DUF2817 domain-containing protein</fullName>
    </recommendedName>
</protein>
<dbReference type="Pfam" id="PF10994">
    <property type="entry name" value="DUF2817"/>
    <property type="match status" value="1"/>
</dbReference>
<evidence type="ECO:0000313" key="2">
    <source>
        <dbReference type="Proteomes" id="UP000228809"/>
    </source>
</evidence>
<dbReference type="EMBL" id="PFBJ01000006">
    <property type="protein sequence ID" value="PIT91247.1"/>
    <property type="molecule type" value="Genomic_DNA"/>
</dbReference>
<dbReference type="Gene3D" id="3.40.630.10">
    <property type="entry name" value="Zn peptidases"/>
    <property type="match status" value="1"/>
</dbReference>
<dbReference type="AlphaFoldDB" id="A0A2M6WEM5"/>
<dbReference type="Proteomes" id="UP000228809">
    <property type="component" value="Unassembled WGS sequence"/>
</dbReference>
<sequence>MPTIHFIHTYYHRNYLTFIHSCRTLQRGYIPEGSTMELLSSAFTRGAHADTAILQALGNAGIKHEEFSLTNDTGLRGRDEEELTTRVAIIGDPEAKHRIWITTGIHGIERYCGTVYLCWLLENAPFIKRLLGKECCLVLVDNITPWGSSWHSRVNEENSDTNRSFRKRWPKRKQYTKSYAAVDEDLNPESLTLMAECMRIGRLLAHRMRKGDAVLQRMMNIGQWVHKDKMLYVGSGPTWSTLTTREIIRQYSYDVPGHDVHIDIHSGLGPSIVKAEAVLITIYDPKSPDHQRAKEFFGPALFSTKEDNPYTSSSAGVIENAFFDELPATRTYTGVCAELGSKWIVRAVLAVRWRNCVLKSLREGRADRNDTWTAQTMLNVFYPRQRAWRDAIVPRMNTVLYSALARINSL</sequence>
<dbReference type="SUPFAM" id="SSF53187">
    <property type="entry name" value="Zn-dependent exopeptidases"/>
    <property type="match status" value="1"/>
</dbReference>
<accession>A0A2M6WEM5</accession>
<proteinExistence type="predicted"/>
<organism evidence="1 2">
    <name type="scientific">Candidatus Kaiserbacteria bacterium CG10_big_fil_rev_8_21_14_0_10_49_17</name>
    <dbReference type="NCBI Taxonomy" id="1974609"/>
    <lineage>
        <taxon>Bacteria</taxon>
        <taxon>Candidatus Kaiseribacteriota</taxon>
    </lineage>
</organism>
<gene>
    <name evidence="1" type="ORF">COU17_01305</name>
</gene>
<reference evidence="2" key="1">
    <citation type="submission" date="2017-09" db="EMBL/GenBank/DDBJ databases">
        <title>Depth-based differentiation of microbial function through sediment-hosted aquifers and enrichment of novel symbionts in the deep terrestrial subsurface.</title>
        <authorList>
            <person name="Probst A.J."/>
            <person name="Ladd B."/>
            <person name="Jarett J.K."/>
            <person name="Geller-Mcgrath D.E."/>
            <person name="Sieber C.M.K."/>
            <person name="Emerson J.B."/>
            <person name="Anantharaman K."/>
            <person name="Thomas B.C."/>
            <person name="Malmstrom R."/>
            <person name="Stieglmeier M."/>
            <person name="Klingl A."/>
            <person name="Woyke T."/>
            <person name="Ryan C.M."/>
            <person name="Banfield J.F."/>
        </authorList>
    </citation>
    <scope>NUCLEOTIDE SEQUENCE [LARGE SCALE GENOMIC DNA]</scope>
</reference>
<comment type="caution">
    <text evidence="1">The sequence shown here is derived from an EMBL/GenBank/DDBJ whole genome shotgun (WGS) entry which is preliminary data.</text>
</comment>
<dbReference type="InterPro" id="IPR021259">
    <property type="entry name" value="DUF2817"/>
</dbReference>